<dbReference type="GO" id="GO:0043531">
    <property type="term" value="F:ADP binding"/>
    <property type="evidence" value="ECO:0007669"/>
    <property type="project" value="InterPro"/>
</dbReference>
<feature type="domain" description="NB-ARC" evidence="4">
    <location>
        <begin position="10"/>
        <end position="95"/>
    </location>
</feature>
<evidence type="ECO:0000256" key="1">
    <source>
        <dbReference type="ARBA" id="ARBA00022741"/>
    </source>
</evidence>
<dbReference type="PANTHER" id="PTHR33463:SF198">
    <property type="entry name" value="RPP4C3"/>
    <property type="match status" value="1"/>
</dbReference>
<dbReference type="SUPFAM" id="SSF52540">
    <property type="entry name" value="P-loop containing nucleoside triphosphate hydrolases"/>
    <property type="match status" value="1"/>
</dbReference>
<keyword evidence="3" id="KW-0067">ATP-binding</keyword>
<dbReference type="GO" id="GO:0006952">
    <property type="term" value="P:defense response"/>
    <property type="evidence" value="ECO:0007669"/>
    <property type="project" value="UniProtKB-KW"/>
</dbReference>
<dbReference type="EMBL" id="JARBHA010000014">
    <property type="protein sequence ID" value="KAJ9682147.1"/>
    <property type="molecule type" value="Genomic_DNA"/>
</dbReference>
<evidence type="ECO:0000313" key="5">
    <source>
        <dbReference type="EMBL" id="KAJ9682147.1"/>
    </source>
</evidence>
<dbReference type="PANTHER" id="PTHR33463">
    <property type="entry name" value="NB-ARC DOMAIN-CONTAINING PROTEIN-RELATED"/>
    <property type="match status" value="1"/>
</dbReference>
<comment type="caution">
    <text evidence="5">The sequence shown here is derived from an EMBL/GenBank/DDBJ whole genome shotgun (WGS) entry which is preliminary data.</text>
</comment>
<sequence>MLHLEFTGEDESTRAVELMQRLKKEKILIILDDIWKEIVLEKVGIPCKDDQAECKVVLTSRHLHLIRQDMDEEKCFRIQQLPPAEAWSLFNKTAGGSLDENLELRPTAIGVVEECEGLPIAIVTIAKALKGKNVAVWKNALEELRTSAPTNIQGVEEKVYSCLELSYNHLEGDEVKSLFLLCGFLGDAAISMDNLLNYGLGLDLFRHVDSVEKARNKLISLVEILKNSSLFLSGCMILSVRLPEQLHRKHLIRSW</sequence>
<evidence type="ECO:0000256" key="2">
    <source>
        <dbReference type="ARBA" id="ARBA00022821"/>
    </source>
</evidence>
<evidence type="ECO:0000259" key="4">
    <source>
        <dbReference type="Pfam" id="PF00931"/>
    </source>
</evidence>
<dbReference type="AlphaFoldDB" id="A0AA39DHA2"/>
<protein>
    <recommendedName>
        <fullName evidence="4">NB-ARC domain-containing protein</fullName>
    </recommendedName>
</protein>
<evidence type="ECO:0000313" key="6">
    <source>
        <dbReference type="Proteomes" id="UP001168098"/>
    </source>
</evidence>
<keyword evidence="2" id="KW-0611">Plant defense</keyword>
<dbReference type="InterPro" id="IPR027417">
    <property type="entry name" value="P-loop_NTPase"/>
</dbReference>
<name>A0AA39DHA2_VITRO</name>
<gene>
    <name evidence="5" type="ORF">PVL29_018169</name>
</gene>
<dbReference type="Pfam" id="PF00931">
    <property type="entry name" value="NB-ARC"/>
    <property type="match status" value="1"/>
</dbReference>
<dbReference type="PRINTS" id="PR00364">
    <property type="entry name" value="DISEASERSIST"/>
</dbReference>
<organism evidence="5 6">
    <name type="scientific">Vitis rotundifolia</name>
    <name type="common">Muscadine grape</name>
    <dbReference type="NCBI Taxonomy" id="103349"/>
    <lineage>
        <taxon>Eukaryota</taxon>
        <taxon>Viridiplantae</taxon>
        <taxon>Streptophyta</taxon>
        <taxon>Embryophyta</taxon>
        <taxon>Tracheophyta</taxon>
        <taxon>Spermatophyta</taxon>
        <taxon>Magnoliopsida</taxon>
        <taxon>eudicotyledons</taxon>
        <taxon>Gunneridae</taxon>
        <taxon>Pentapetalae</taxon>
        <taxon>rosids</taxon>
        <taxon>Vitales</taxon>
        <taxon>Vitaceae</taxon>
        <taxon>Viteae</taxon>
        <taxon>Vitis</taxon>
    </lineage>
</organism>
<reference evidence="5 6" key="1">
    <citation type="journal article" date="2023" name="BMC Biotechnol.">
        <title>Vitis rotundifolia cv Carlos genome sequencing.</title>
        <authorList>
            <person name="Huff M."/>
            <person name="Hulse-Kemp A."/>
            <person name="Scheffler B."/>
            <person name="Youngblood R."/>
            <person name="Simpson S."/>
            <person name="Babiker E."/>
            <person name="Staton M."/>
        </authorList>
    </citation>
    <scope>NUCLEOTIDE SEQUENCE [LARGE SCALE GENOMIC DNA]</scope>
    <source>
        <tissue evidence="5">Leaf</tissue>
    </source>
</reference>
<dbReference type="InterPro" id="IPR002182">
    <property type="entry name" value="NB-ARC"/>
</dbReference>
<dbReference type="InterPro" id="IPR042197">
    <property type="entry name" value="Apaf_helical"/>
</dbReference>
<dbReference type="InterPro" id="IPR050905">
    <property type="entry name" value="Plant_NBS-LRR"/>
</dbReference>
<keyword evidence="6" id="KW-1185">Reference proteome</keyword>
<dbReference type="Gene3D" id="3.40.50.300">
    <property type="entry name" value="P-loop containing nucleotide triphosphate hydrolases"/>
    <property type="match status" value="1"/>
</dbReference>
<keyword evidence="1" id="KW-0547">Nucleotide-binding</keyword>
<dbReference type="Proteomes" id="UP001168098">
    <property type="component" value="Unassembled WGS sequence"/>
</dbReference>
<dbReference type="Gene3D" id="1.10.8.430">
    <property type="entry name" value="Helical domain of apoptotic protease-activating factors"/>
    <property type="match status" value="1"/>
</dbReference>
<accession>A0AA39DHA2</accession>
<evidence type="ECO:0000256" key="3">
    <source>
        <dbReference type="ARBA" id="ARBA00022840"/>
    </source>
</evidence>
<dbReference type="GO" id="GO:0005524">
    <property type="term" value="F:ATP binding"/>
    <property type="evidence" value="ECO:0007669"/>
    <property type="project" value="UniProtKB-KW"/>
</dbReference>
<proteinExistence type="predicted"/>